<feature type="region of interest" description="Disordered" evidence="4">
    <location>
        <begin position="394"/>
        <end position="568"/>
    </location>
</feature>
<feature type="region of interest" description="Disordered" evidence="4">
    <location>
        <begin position="668"/>
        <end position="703"/>
    </location>
</feature>
<gene>
    <name evidence="6" type="primary">20211294</name>
    <name evidence="5" type="ORF">HELRODRAFT_189525</name>
</gene>
<feature type="compositionally biased region" description="Basic and acidic residues" evidence="4">
    <location>
        <begin position="316"/>
        <end position="328"/>
    </location>
</feature>
<protein>
    <recommendedName>
        <fullName evidence="8">Claspin</fullName>
    </recommendedName>
</protein>
<feature type="compositionally biased region" description="Acidic residues" evidence="4">
    <location>
        <begin position="413"/>
        <end position="427"/>
    </location>
</feature>
<dbReference type="Proteomes" id="UP000015101">
    <property type="component" value="Unassembled WGS sequence"/>
</dbReference>
<reference evidence="5 7" key="2">
    <citation type="journal article" date="2013" name="Nature">
        <title>Insights into bilaterian evolution from three spiralian genomes.</title>
        <authorList>
            <person name="Simakov O."/>
            <person name="Marletaz F."/>
            <person name="Cho S.J."/>
            <person name="Edsinger-Gonzales E."/>
            <person name="Havlak P."/>
            <person name="Hellsten U."/>
            <person name="Kuo D.H."/>
            <person name="Larsson T."/>
            <person name="Lv J."/>
            <person name="Arendt D."/>
            <person name="Savage R."/>
            <person name="Osoegawa K."/>
            <person name="de Jong P."/>
            <person name="Grimwood J."/>
            <person name="Chapman J.A."/>
            <person name="Shapiro H."/>
            <person name="Aerts A."/>
            <person name="Otillar R.P."/>
            <person name="Terry A.Y."/>
            <person name="Boore J.L."/>
            <person name="Grigoriev I.V."/>
            <person name="Lindberg D.R."/>
            <person name="Seaver E.C."/>
            <person name="Weisblat D.A."/>
            <person name="Putnam N.H."/>
            <person name="Rokhsar D.S."/>
        </authorList>
    </citation>
    <scope>NUCLEOTIDE SEQUENCE</scope>
</reference>
<feature type="compositionally biased region" description="Acidic residues" evidence="4">
    <location>
        <begin position="282"/>
        <end position="294"/>
    </location>
</feature>
<proteinExistence type="predicted"/>
<name>T1FR47_HELRO</name>
<feature type="compositionally biased region" description="Basic and acidic residues" evidence="4">
    <location>
        <begin position="59"/>
        <end position="73"/>
    </location>
</feature>
<feature type="compositionally biased region" description="Acidic residues" evidence="4">
    <location>
        <begin position="523"/>
        <end position="550"/>
    </location>
</feature>
<sequence length="779" mass="86776">MKKKSYDPFDEDALPLGQINAENHKIKLSPRPFKELSSQKNRGANDGEEEENSNNNNNNRRDYDNDVYERGFDNDDIDKDCNTNISFSLFHDSKSERSFESACLPSTGKDNDMAYNDLICSMIPAGQKIRNKKLPKNLNSDDDDDNAASSVSIFTQQRTKYREDDDDDSKFASPDGNDVVDDVIDDGGRFCSTSQLLGTDSMAGQDFNSQLLVDWLMDPDKSKRTSFKSAIDDLCTKDSKTAGSNKMAGNCDEEDELLQFCSGTFTTQKTDDQTNCATAADANDEDDGGDDDDGGCTGNDVDYDRDDDGVVAGDNGRNKPSKELDRMSSYDLFSSSSSFLPSFSSMVPDDKYDDEDDDAAKDYDDDIAKHYDNEKAKEYANKVAKDYANEMAKVNANEVASDGNNNNKKNTNDDDGGGDDEKNDGEEAAIKKKRKRIITDSDEEEEEVEEDDDVIKDEDDVIRDNDVGCGGGDDDDDVEGGKMEESKEAVKLPSIGKKGIIDRQFIEEEAELSDSENERGKDDDDDDEEDDEDNDVMEREEGDDDDVGTEEELRKQVQKAHLKMEIDQDKRELRLLQEHLLEDGDLYDEGIGRIRRFRWNNTEQYDGDDANDGWSGAGGGGDDDDGGGADDDDEVKWRINRLEREKFLQKHQDLKKVGSFLHRPKDTLAKYSVDPSRKGSTNGHNDKKGGPLGGAGSGCTNSGTLVSRNSRNFVFSTISTHNENSNNSCSGFEFKGTEKSNAQPKKKQRRIRLDSPLPDNNSNSSSFKMFKCIDESSQF</sequence>
<keyword evidence="3" id="KW-0539">Nucleus</keyword>
<evidence type="ECO:0000256" key="2">
    <source>
        <dbReference type="ARBA" id="ARBA00022553"/>
    </source>
</evidence>
<comment type="subcellular location">
    <subcellularLocation>
        <location evidence="1">Nucleus</location>
    </subcellularLocation>
</comment>
<dbReference type="RefSeq" id="XP_009028928.1">
    <property type="nucleotide sequence ID" value="XM_009030680.1"/>
</dbReference>
<dbReference type="OrthoDB" id="5859781at2759"/>
<dbReference type="PANTHER" id="PTHR14396:SF10">
    <property type="entry name" value="CLASPIN"/>
    <property type="match status" value="1"/>
</dbReference>
<evidence type="ECO:0000313" key="5">
    <source>
        <dbReference type="EMBL" id="ESN92604.1"/>
    </source>
</evidence>
<feature type="region of interest" description="Disordered" evidence="4">
    <location>
        <begin position="1"/>
        <end position="75"/>
    </location>
</feature>
<dbReference type="eggNOG" id="KOG4156">
    <property type="taxonomic scope" value="Eukaryota"/>
</dbReference>
<dbReference type="EMBL" id="AMQM01001753">
    <property type="status" value="NOT_ANNOTATED_CDS"/>
    <property type="molecule type" value="Genomic_DNA"/>
</dbReference>
<dbReference type="GeneID" id="20211294"/>
<reference evidence="7" key="1">
    <citation type="submission" date="2012-12" db="EMBL/GenBank/DDBJ databases">
        <authorList>
            <person name="Hellsten U."/>
            <person name="Grimwood J."/>
            <person name="Chapman J.A."/>
            <person name="Shapiro H."/>
            <person name="Aerts A."/>
            <person name="Otillar R.P."/>
            <person name="Terry A.Y."/>
            <person name="Boore J.L."/>
            <person name="Simakov O."/>
            <person name="Marletaz F."/>
            <person name="Cho S.-J."/>
            <person name="Edsinger-Gonzales E."/>
            <person name="Havlak P."/>
            <person name="Kuo D.-H."/>
            <person name="Larsson T."/>
            <person name="Lv J."/>
            <person name="Arendt D."/>
            <person name="Savage R."/>
            <person name="Osoegawa K."/>
            <person name="de Jong P."/>
            <person name="Lindberg D.R."/>
            <person name="Seaver E.C."/>
            <person name="Weisblat D.A."/>
            <person name="Putnam N.H."/>
            <person name="Grigoriev I.V."/>
            <person name="Rokhsar D.S."/>
        </authorList>
    </citation>
    <scope>NUCLEOTIDE SEQUENCE</scope>
</reference>
<keyword evidence="7" id="KW-1185">Reference proteome</keyword>
<feature type="compositionally biased region" description="Acidic residues" evidence="4">
    <location>
        <begin position="440"/>
        <end position="461"/>
    </location>
</feature>
<feature type="region of interest" description="Disordered" evidence="4">
    <location>
        <begin position="723"/>
        <end position="779"/>
    </location>
</feature>
<feature type="compositionally biased region" description="Acidic residues" evidence="4">
    <location>
        <begin position="621"/>
        <end position="634"/>
    </location>
</feature>
<dbReference type="HOGENOM" id="CLU_359542_0_0_1"/>
<dbReference type="InParanoid" id="T1FR47"/>
<evidence type="ECO:0000256" key="1">
    <source>
        <dbReference type="ARBA" id="ARBA00004123"/>
    </source>
</evidence>
<evidence type="ECO:0000313" key="7">
    <source>
        <dbReference type="Proteomes" id="UP000015101"/>
    </source>
</evidence>
<accession>T1FR47</accession>
<feature type="region of interest" description="Disordered" evidence="4">
    <location>
        <begin position="598"/>
        <end position="636"/>
    </location>
</feature>
<dbReference type="GO" id="GO:0005634">
    <property type="term" value="C:nucleus"/>
    <property type="evidence" value="ECO:0007669"/>
    <property type="project" value="UniProtKB-SubCell"/>
</dbReference>
<dbReference type="InterPro" id="IPR024146">
    <property type="entry name" value="Claspin"/>
</dbReference>
<organism evidence="6 7">
    <name type="scientific">Helobdella robusta</name>
    <name type="common">Californian leech</name>
    <dbReference type="NCBI Taxonomy" id="6412"/>
    <lineage>
        <taxon>Eukaryota</taxon>
        <taxon>Metazoa</taxon>
        <taxon>Spiralia</taxon>
        <taxon>Lophotrochozoa</taxon>
        <taxon>Annelida</taxon>
        <taxon>Clitellata</taxon>
        <taxon>Hirudinea</taxon>
        <taxon>Rhynchobdellida</taxon>
        <taxon>Glossiphoniidae</taxon>
        <taxon>Helobdella</taxon>
    </lineage>
</organism>
<evidence type="ECO:0008006" key="8">
    <source>
        <dbReference type="Google" id="ProtNLM"/>
    </source>
</evidence>
<reference evidence="6" key="3">
    <citation type="submission" date="2015-06" db="UniProtKB">
        <authorList>
            <consortium name="EnsemblMetazoa"/>
        </authorList>
    </citation>
    <scope>IDENTIFICATION</scope>
</reference>
<dbReference type="EnsemblMetazoa" id="HelroT189525">
    <property type="protein sequence ID" value="HelroP189525"/>
    <property type="gene ID" value="HelroG189525"/>
</dbReference>
<feature type="region of interest" description="Disordered" evidence="4">
    <location>
        <begin position="278"/>
        <end position="364"/>
    </location>
</feature>
<evidence type="ECO:0000313" key="6">
    <source>
        <dbReference type="EnsemblMetazoa" id="HelroP189525"/>
    </source>
</evidence>
<dbReference type="EMBL" id="KB097639">
    <property type="protein sequence ID" value="ESN92604.1"/>
    <property type="molecule type" value="Genomic_DNA"/>
</dbReference>
<evidence type="ECO:0000256" key="3">
    <source>
        <dbReference type="ARBA" id="ARBA00023242"/>
    </source>
</evidence>
<dbReference type="KEGG" id="hro:HELRODRAFT_189525"/>
<dbReference type="PANTHER" id="PTHR14396">
    <property type="entry name" value="CLASPIN"/>
    <property type="match status" value="1"/>
</dbReference>
<feature type="compositionally biased region" description="Basic and acidic residues" evidence="4">
    <location>
        <begin position="479"/>
        <end position="490"/>
    </location>
</feature>
<evidence type="ECO:0000256" key="4">
    <source>
        <dbReference type="SAM" id="MobiDB-lite"/>
    </source>
</evidence>
<keyword evidence="2" id="KW-0597">Phosphoprotein</keyword>
<feature type="compositionally biased region" description="Low complexity" evidence="4">
    <location>
        <begin position="754"/>
        <end position="766"/>
    </location>
</feature>
<dbReference type="EMBL" id="AMQM01001752">
    <property type="status" value="NOT_ANNOTATED_CDS"/>
    <property type="molecule type" value="Genomic_DNA"/>
</dbReference>
<feature type="compositionally biased region" description="Low complexity" evidence="4">
    <location>
        <begin position="329"/>
        <end position="345"/>
    </location>
</feature>
<dbReference type="CTD" id="20211294"/>
<dbReference type="AlphaFoldDB" id="T1FR47"/>
<dbReference type="STRING" id="6412.T1FR47"/>